<gene>
    <name evidence="2" type="ORF">LCGC14_3109210</name>
</gene>
<protein>
    <recommendedName>
        <fullName evidence="3">Portal protein</fullName>
    </recommendedName>
</protein>
<feature type="non-terminal residue" evidence="2">
    <location>
        <position position="344"/>
    </location>
</feature>
<feature type="region of interest" description="Disordered" evidence="1">
    <location>
        <begin position="323"/>
        <end position="344"/>
    </location>
</feature>
<reference evidence="2" key="1">
    <citation type="journal article" date="2015" name="Nature">
        <title>Complex archaea that bridge the gap between prokaryotes and eukaryotes.</title>
        <authorList>
            <person name="Spang A."/>
            <person name="Saw J.H."/>
            <person name="Jorgensen S.L."/>
            <person name="Zaremba-Niedzwiedzka K."/>
            <person name="Martijn J."/>
            <person name="Lind A.E."/>
            <person name="van Eijk R."/>
            <person name="Schleper C."/>
            <person name="Guy L."/>
            <person name="Ettema T.J."/>
        </authorList>
    </citation>
    <scope>NUCLEOTIDE SEQUENCE</scope>
</reference>
<feature type="compositionally biased region" description="Basic and acidic residues" evidence="1">
    <location>
        <begin position="328"/>
        <end position="344"/>
    </location>
</feature>
<evidence type="ECO:0008006" key="3">
    <source>
        <dbReference type="Google" id="ProtNLM"/>
    </source>
</evidence>
<proteinExistence type="predicted"/>
<feature type="non-terminal residue" evidence="2">
    <location>
        <position position="1"/>
    </location>
</feature>
<evidence type="ECO:0000313" key="2">
    <source>
        <dbReference type="EMBL" id="KKK52012.1"/>
    </source>
</evidence>
<dbReference type="EMBL" id="LAZR01067231">
    <property type="protein sequence ID" value="KKK52012.1"/>
    <property type="molecule type" value="Genomic_DNA"/>
</dbReference>
<accession>A0A0F8W5P9</accession>
<evidence type="ECO:0000256" key="1">
    <source>
        <dbReference type="SAM" id="MobiDB-lite"/>
    </source>
</evidence>
<name>A0A0F8W5P9_9ZZZZ</name>
<sequence length="344" mass="39238">ADNLHIIEYWDEKYHATSIDGEFKLYEHGYGFVPLVELRFNQTPETEQRWAFASLLSFVLEDLKLHASLISKMTTGAEQFYFPRMYYISENNTLEMVDHHAQPGDWVQVKEGTTPMILSPTPNSDALQGLLNVLNTEIGNGTVPQIVFTQDIPDISGFMTQQILGQVEDAIADKRDPMERSYGHAMGNVLRLLEKFAPEQEEKAWKFPMLGMGARRPTADLLSAEDIDGHYDVRVKVKVALPTDKIQMSTAFAQTQQVDPTTGYKAMDWLTGMRFAGIADEVEDFAGMEQRRDMEWALSQDQELQAVKLEAIKAQNAKQITEWQKLGDAQRKREENKDQRDAER</sequence>
<organism evidence="2">
    <name type="scientific">marine sediment metagenome</name>
    <dbReference type="NCBI Taxonomy" id="412755"/>
    <lineage>
        <taxon>unclassified sequences</taxon>
        <taxon>metagenomes</taxon>
        <taxon>ecological metagenomes</taxon>
    </lineage>
</organism>
<comment type="caution">
    <text evidence="2">The sequence shown here is derived from an EMBL/GenBank/DDBJ whole genome shotgun (WGS) entry which is preliminary data.</text>
</comment>
<dbReference type="AlphaFoldDB" id="A0A0F8W5P9"/>